<dbReference type="RefSeq" id="WP_147167042.1">
    <property type="nucleotide sequence ID" value="NZ_VOOR01000014.1"/>
</dbReference>
<evidence type="ECO:0008006" key="4">
    <source>
        <dbReference type="Google" id="ProtNLM"/>
    </source>
</evidence>
<keyword evidence="3" id="KW-1185">Reference proteome</keyword>
<dbReference type="OrthoDB" id="1494930at2"/>
<sequence>MFNHRSWKRLRLGLCSGYLLLTLSGVLGCVSDPPAKDAFSGCRYAAPEPVFNASVAGVSRHSFTRQKAAATESFLLNQFTEVEIQQSGCDHIRQVFIFRWPAPQGGAGEIDWPAFASAHFEGLGQLGAPYLSYLAMSEAISERSENLKAPGSTVALQPGLQFKLSGKRKGSQLELTAEVWEAP</sequence>
<dbReference type="EMBL" id="VOOR01000014">
    <property type="protein sequence ID" value="TXB63572.1"/>
    <property type="molecule type" value="Genomic_DNA"/>
</dbReference>
<proteinExistence type="predicted"/>
<feature type="signal peptide" evidence="1">
    <location>
        <begin position="1"/>
        <end position="28"/>
    </location>
</feature>
<keyword evidence="1" id="KW-0732">Signal</keyword>
<organism evidence="2 3">
    <name type="scientific">Phaeodactylibacter luteus</name>
    <dbReference type="NCBI Taxonomy" id="1564516"/>
    <lineage>
        <taxon>Bacteria</taxon>
        <taxon>Pseudomonadati</taxon>
        <taxon>Bacteroidota</taxon>
        <taxon>Saprospiria</taxon>
        <taxon>Saprospirales</taxon>
        <taxon>Haliscomenobacteraceae</taxon>
        <taxon>Phaeodactylibacter</taxon>
    </lineage>
</organism>
<evidence type="ECO:0000256" key="1">
    <source>
        <dbReference type="SAM" id="SignalP"/>
    </source>
</evidence>
<accession>A0A5C6RQA6</accession>
<dbReference type="Proteomes" id="UP000321580">
    <property type="component" value="Unassembled WGS sequence"/>
</dbReference>
<dbReference type="PROSITE" id="PS51257">
    <property type="entry name" value="PROKAR_LIPOPROTEIN"/>
    <property type="match status" value="1"/>
</dbReference>
<comment type="caution">
    <text evidence="2">The sequence shown here is derived from an EMBL/GenBank/DDBJ whole genome shotgun (WGS) entry which is preliminary data.</text>
</comment>
<feature type="chain" id="PRO_5023139033" description="Lipoprotein" evidence="1">
    <location>
        <begin position="29"/>
        <end position="183"/>
    </location>
</feature>
<evidence type="ECO:0000313" key="2">
    <source>
        <dbReference type="EMBL" id="TXB63572.1"/>
    </source>
</evidence>
<dbReference type="AlphaFoldDB" id="A0A5C6RQA6"/>
<evidence type="ECO:0000313" key="3">
    <source>
        <dbReference type="Proteomes" id="UP000321580"/>
    </source>
</evidence>
<gene>
    <name evidence="2" type="ORF">FRY97_08585</name>
</gene>
<name>A0A5C6RQA6_9BACT</name>
<protein>
    <recommendedName>
        <fullName evidence="4">Lipoprotein</fullName>
    </recommendedName>
</protein>
<reference evidence="2 3" key="1">
    <citation type="submission" date="2019-08" db="EMBL/GenBank/DDBJ databases">
        <title>Genome of Phaeodactylibacter luteus.</title>
        <authorList>
            <person name="Bowman J.P."/>
        </authorList>
    </citation>
    <scope>NUCLEOTIDE SEQUENCE [LARGE SCALE GENOMIC DNA]</scope>
    <source>
        <strain evidence="2 3">KCTC 42180</strain>
    </source>
</reference>